<dbReference type="PANTHER" id="PTHR30388">
    <property type="entry name" value="ALDEHYDE OXIDOREDUCTASE MOLYBDENUM COFACTOR ASSEMBLY PROTEIN"/>
    <property type="match status" value="1"/>
</dbReference>
<dbReference type="PANTHER" id="PTHR30388:SF4">
    <property type="entry name" value="MOLYBDENUM COFACTOR INSERTION CHAPERONE PAOD"/>
    <property type="match status" value="1"/>
</dbReference>
<organism evidence="3">
    <name type="scientific">marine metagenome</name>
    <dbReference type="NCBI Taxonomy" id="408172"/>
    <lineage>
        <taxon>unclassified sequences</taxon>
        <taxon>metagenomes</taxon>
        <taxon>ecological metagenomes</taxon>
    </lineage>
</organism>
<dbReference type="AlphaFoldDB" id="A0A381PQM0"/>
<dbReference type="EMBL" id="UINC01001042">
    <property type="protein sequence ID" value="SUZ68758.1"/>
    <property type="molecule type" value="Genomic_DNA"/>
</dbReference>
<dbReference type="Pfam" id="PF13478">
    <property type="entry name" value="XdhC_C"/>
    <property type="match status" value="1"/>
</dbReference>
<dbReference type="InterPro" id="IPR027051">
    <property type="entry name" value="XdhC_Rossmann_dom"/>
</dbReference>
<name>A0A381PQM0_9ZZZZ</name>
<evidence type="ECO:0008006" key="4">
    <source>
        <dbReference type="Google" id="ProtNLM"/>
    </source>
</evidence>
<reference evidence="3" key="1">
    <citation type="submission" date="2018-05" db="EMBL/GenBank/DDBJ databases">
        <authorList>
            <person name="Lanie J.A."/>
            <person name="Ng W.-L."/>
            <person name="Kazmierczak K.M."/>
            <person name="Andrzejewski T.M."/>
            <person name="Davidsen T.M."/>
            <person name="Wayne K.J."/>
            <person name="Tettelin H."/>
            <person name="Glass J.I."/>
            <person name="Rusch D."/>
            <person name="Podicherti R."/>
            <person name="Tsui H.-C.T."/>
            <person name="Winkler M.E."/>
        </authorList>
    </citation>
    <scope>NUCLEOTIDE SEQUENCE</scope>
</reference>
<evidence type="ECO:0000313" key="3">
    <source>
        <dbReference type="EMBL" id="SUZ68758.1"/>
    </source>
</evidence>
<feature type="non-terminal residue" evidence="3">
    <location>
        <position position="1"/>
    </location>
</feature>
<evidence type="ECO:0000259" key="2">
    <source>
        <dbReference type="Pfam" id="PF13478"/>
    </source>
</evidence>
<gene>
    <name evidence="3" type="ORF">METZ01_LOCUS21612</name>
</gene>
<feature type="domain" description="XdhC- CoxI" evidence="1">
    <location>
        <begin position="14"/>
        <end position="79"/>
    </location>
</feature>
<dbReference type="InterPro" id="IPR052698">
    <property type="entry name" value="MoCofactor_Util/Proc"/>
</dbReference>
<evidence type="ECO:0000259" key="1">
    <source>
        <dbReference type="Pfam" id="PF02625"/>
    </source>
</evidence>
<dbReference type="Pfam" id="PF02625">
    <property type="entry name" value="XdhC_CoxI"/>
    <property type="match status" value="1"/>
</dbReference>
<dbReference type="InterPro" id="IPR003777">
    <property type="entry name" value="XdhC_CoxI"/>
</dbReference>
<feature type="domain" description="XdhC Rossmann" evidence="2">
    <location>
        <begin position="102"/>
        <end position="246"/>
    </location>
</feature>
<protein>
    <recommendedName>
        <fullName evidence="4">XdhC Rossmann domain-containing protein</fullName>
    </recommendedName>
</protein>
<accession>A0A381PQM0</accession>
<sequence>VPGTPIFDRLAALLRDEVPVALATVLDGPRAGAKLLVHRLGAGEVEVQGTLGDDDLDRVVARDSLGELAAGRSGVRHYGEHGEAREEAVQVFIEAFAAPPRMLLFGAVDFTLALVRVAKVLGYRVTVCDAREVFATSQRFPLADEVVVGWPDRLLADVGPELRRRDAICVLTHDVKFDVPAIVAALRTSVGYIGVMGSRRTHKDRLERLVEAGVTDEEMARLRSPIGLDIGARTPEETAISIVSEIIALRTGRSTRALSDTDGPIHGRDTG</sequence>
<proteinExistence type="predicted"/>
<dbReference type="Gene3D" id="3.40.50.720">
    <property type="entry name" value="NAD(P)-binding Rossmann-like Domain"/>
    <property type="match status" value="1"/>
</dbReference>